<dbReference type="InterPro" id="IPR051534">
    <property type="entry name" value="CBASS_pafABC_assoc_protein"/>
</dbReference>
<dbReference type="PANTHER" id="PTHR34580">
    <property type="match status" value="1"/>
</dbReference>
<name>A0ABR8KD00_9NOSO</name>
<reference evidence="2 3" key="1">
    <citation type="journal article" date="2020" name="ISME J.">
        <title>Comparative genomics reveals insights into cyanobacterial evolution and habitat adaptation.</title>
        <authorList>
            <person name="Chen M.Y."/>
            <person name="Teng W.K."/>
            <person name="Zhao L."/>
            <person name="Hu C.X."/>
            <person name="Zhou Y.K."/>
            <person name="Han B.P."/>
            <person name="Song L.R."/>
            <person name="Shu W.S."/>
        </authorList>
    </citation>
    <scope>NUCLEOTIDE SEQUENCE [LARGE SCALE GENOMIC DNA]</scope>
    <source>
        <strain evidence="2 3">FACHB-159</strain>
    </source>
</reference>
<evidence type="ECO:0000313" key="3">
    <source>
        <dbReference type="Proteomes" id="UP000637383"/>
    </source>
</evidence>
<dbReference type="PROSITE" id="PS52050">
    <property type="entry name" value="WYL"/>
    <property type="match status" value="1"/>
</dbReference>
<feature type="domain" description="WCX" evidence="1">
    <location>
        <begin position="243"/>
        <end position="316"/>
    </location>
</feature>
<dbReference type="InterPro" id="IPR057727">
    <property type="entry name" value="WCX_dom"/>
</dbReference>
<dbReference type="RefSeq" id="WP_190958003.1">
    <property type="nucleotide sequence ID" value="NZ_JACJTU010000031.1"/>
</dbReference>
<dbReference type="EMBL" id="JACJTU010000031">
    <property type="protein sequence ID" value="MBD2737419.1"/>
    <property type="molecule type" value="Genomic_DNA"/>
</dbReference>
<evidence type="ECO:0000313" key="2">
    <source>
        <dbReference type="EMBL" id="MBD2737419.1"/>
    </source>
</evidence>
<protein>
    <submittedName>
        <fullName evidence="2">WYL domain-containing protein</fullName>
    </submittedName>
</protein>
<accession>A0ABR8KD00</accession>
<organism evidence="2 3">
    <name type="scientific">Nostoc paludosum FACHB-159</name>
    <dbReference type="NCBI Taxonomy" id="2692908"/>
    <lineage>
        <taxon>Bacteria</taxon>
        <taxon>Bacillati</taxon>
        <taxon>Cyanobacteriota</taxon>
        <taxon>Cyanophyceae</taxon>
        <taxon>Nostocales</taxon>
        <taxon>Nostocaceae</taxon>
        <taxon>Nostoc</taxon>
    </lineage>
</organism>
<gene>
    <name evidence="2" type="ORF">H6H03_26640</name>
</gene>
<dbReference type="Proteomes" id="UP000637383">
    <property type="component" value="Unassembled WGS sequence"/>
</dbReference>
<comment type="caution">
    <text evidence="2">The sequence shown here is derived from an EMBL/GenBank/DDBJ whole genome shotgun (WGS) entry which is preliminary data.</text>
</comment>
<dbReference type="Pfam" id="PF25583">
    <property type="entry name" value="WCX"/>
    <property type="match status" value="1"/>
</dbReference>
<keyword evidence="3" id="KW-1185">Reference proteome</keyword>
<dbReference type="PANTHER" id="PTHR34580:SF3">
    <property type="entry name" value="PROTEIN PAFB"/>
    <property type="match status" value="1"/>
</dbReference>
<sequence length="340" mass="39744">MSAKNDGNYNQIAFALEILRLLAEKPRRCKDLEDLLLTFLEEHGKSADSADIKQKITRTIRKLRDCGIEIKSGTHSPYELVESNFPVLLSTEQREALAVAAYFLADMGFSAQASQIQRIGSLTESDIPSFVKVDFSPPVDYSDRNLDAIVRQLQERFLQQCRYTIRYQSKPGTEGRIWDIDRSELRLHDGLLYLFAFIPDWRSWRFDYWHNIDQNHIFRLDKLVSVGAASDTRWVSCDFPNMKVRYRTSGQLANYKPRRKDEVVVYSDPEGKFREIEATIDYWFWFRQRILKYGENVQILSPQLLADEIKKEYKKIWENLSADENGKNQSSINSRANYPI</sequence>
<proteinExistence type="predicted"/>
<evidence type="ECO:0000259" key="1">
    <source>
        <dbReference type="Pfam" id="PF25583"/>
    </source>
</evidence>